<gene>
    <name evidence="2" type="ORF">Poly24_21400</name>
</gene>
<feature type="transmembrane region" description="Helical" evidence="1">
    <location>
        <begin position="58"/>
        <end position="76"/>
    </location>
</feature>
<sequence length="163" mass="17915">MDTQLLIDTLSRVIHVATAITLVGGSAFMLLVLMPAAQNLSDEQHDRLRTALTARWKRFVHVGVTLFLISGIYNYYRAIPSHKGDALYHALLGTKMLIALVIFFIAAALVGRSTGLEAIRRKRTLWLKVLLVAALIVVTISGFLKVRGPQPPAEDRVPATQTS</sequence>
<dbReference type="AlphaFoldDB" id="A0A518JSA2"/>
<dbReference type="EMBL" id="CP036348">
    <property type="protein sequence ID" value="QDV68431.1"/>
    <property type="molecule type" value="Genomic_DNA"/>
</dbReference>
<proteinExistence type="predicted"/>
<evidence type="ECO:0000313" key="2">
    <source>
        <dbReference type="EMBL" id="QDV68431.1"/>
    </source>
</evidence>
<keyword evidence="3" id="KW-1185">Reference proteome</keyword>
<dbReference type="OrthoDB" id="285027at2"/>
<keyword evidence="1" id="KW-0472">Membrane</keyword>
<organism evidence="2 3">
    <name type="scientific">Rosistilla carotiformis</name>
    <dbReference type="NCBI Taxonomy" id="2528017"/>
    <lineage>
        <taxon>Bacteria</taxon>
        <taxon>Pseudomonadati</taxon>
        <taxon>Planctomycetota</taxon>
        <taxon>Planctomycetia</taxon>
        <taxon>Pirellulales</taxon>
        <taxon>Pirellulaceae</taxon>
        <taxon>Rosistilla</taxon>
    </lineage>
</organism>
<evidence type="ECO:0000313" key="3">
    <source>
        <dbReference type="Proteomes" id="UP000315082"/>
    </source>
</evidence>
<dbReference type="KEGG" id="rcf:Poly24_21400"/>
<accession>A0A518JSA2</accession>
<dbReference type="RefSeq" id="WP_145094281.1">
    <property type="nucleotide sequence ID" value="NZ_CP036348.1"/>
</dbReference>
<feature type="transmembrane region" description="Helical" evidence="1">
    <location>
        <begin position="12"/>
        <end position="37"/>
    </location>
</feature>
<protein>
    <recommendedName>
        <fullName evidence="4">Copper resistance protein D</fullName>
    </recommendedName>
</protein>
<evidence type="ECO:0008006" key="4">
    <source>
        <dbReference type="Google" id="ProtNLM"/>
    </source>
</evidence>
<name>A0A518JSA2_9BACT</name>
<dbReference type="Proteomes" id="UP000315082">
    <property type="component" value="Chromosome"/>
</dbReference>
<feature type="transmembrane region" description="Helical" evidence="1">
    <location>
        <begin position="96"/>
        <end position="113"/>
    </location>
</feature>
<reference evidence="2 3" key="1">
    <citation type="submission" date="2019-02" db="EMBL/GenBank/DDBJ databases">
        <title>Deep-cultivation of Planctomycetes and their phenomic and genomic characterization uncovers novel biology.</title>
        <authorList>
            <person name="Wiegand S."/>
            <person name="Jogler M."/>
            <person name="Boedeker C."/>
            <person name="Pinto D."/>
            <person name="Vollmers J."/>
            <person name="Rivas-Marin E."/>
            <person name="Kohn T."/>
            <person name="Peeters S.H."/>
            <person name="Heuer A."/>
            <person name="Rast P."/>
            <person name="Oberbeckmann S."/>
            <person name="Bunk B."/>
            <person name="Jeske O."/>
            <person name="Meyerdierks A."/>
            <person name="Storesund J.E."/>
            <person name="Kallscheuer N."/>
            <person name="Luecker S."/>
            <person name="Lage O.M."/>
            <person name="Pohl T."/>
            <person name="Merkel B.J."/>
            <person name="Hornburger P."/>
            <person name="Mueller R.-W."/>
            <person name="Bruemmer F."/>
            <person name="Labrenz M."/>
            <person name="Spormann A.M."/>
            <person name="Op den Camp H."/>
            <person name="Overmann J."/>
            <person name="Amann R."/>
            <person name="Jetten M.S.M."/>
            <person name="Mascher T."/>
            <person name="Medema M.H."/>
            <person name="Devos D.P."/>
            <person name="Kaster A.-K."/>
            <person name="Ovreas L."/>
            <person name="Rohde M."/>
            <person name="Galperin M.Y."/>
            <person name="Jogler C."/>
        </authorList>
    </citation>
    <scope>NUCLEOTIDE SEQUENCE [LARGE SCALE GENOMIC DNA]</scope>
    <source>
        <strain evidence="2 3">Poly24</strain>
    </source>
</reference>
<keyword evidence="1" id="KW-0812">Transmembrane</keyword>
<feature type="transmembrane region" description="Helical" evidence="1">
    <location>
        <begin position="125"/>
        <end position="144"/>
    </location>
</feature>
<keyword evidence="1" id="KW-1133">Transmembrane helix</keyword>
<evidence type="ECO:0000256" key="1">
    <source>
        <dbReference type="SAM" id="Phobius"/>
    </source>
</evidence>